<sequence>MQAGLPGLRRRKSVPQADRRHVLYPRQSQSPGAETTPAPPASTPAPEPSTPVEPPPASSSPPPSTPTPTPDPPSTPAPSSDPPPASSPSPNPPTTTAQPPVTTEAPPPTTEQPPTSQAPPSPGPSSNNPPTTPEPGTSANPNPNPNPNPGTSNGGGNPGTTVQTTVQVTVDPPATPTQQPGAGQSNPSAPQQLTSTVIVPAPEQSLPPTSTRVTWVSDTNVPGLLTGAPETTAESAVRITTTDSKGNVITTIPSSFTSTGLTTSGGNVFTVTRVVHNPSGALDSGSSSGGSSSFFNNKGAVAGVFVVVGLAVVAILAALGFIFFRKRRRQRLDREVTAAAVAASAAAARSPLDEEGDIASSHPTSESYPSTMSAPMQQYNNYATTYGNGGGYDPFALQSDGGAHATGVAAAAGAGAGAYGAYGTDFSDPRYHDAPAGRYHDDGPFHDAHEYVSDGQHRGYDGMEQGGQGYYYDPYYDDDPNQQRHSRQGYPQHSYNDEAYGTYSGGEESVGTPTHERTNPLHITNPSHPPTRQ</sequence>
<evidence type="ECO:0000313" key="4">
    <source>
        <dbReference type="Proteomes" id="UP000053611"/>
    </source>
</evidence>
<evidence type="ECO:0000313" key="3">
    <source>
        <dbReference type="EMBL" id="KLT40271.1"/>
    </source>
</evidence>
<keyword evidence="2" id="KW-1133">Transmembrane helix</keyword>
<dbReference type="STRING" id="879819.A0A0J0XGS9"/>
<name>A0A0J0XGS9_9TREE</name>
<keyword evidence="2" id="KW-0812">Transmembrane</keyword>
<evidence type="ECO:0000256" key="2">
    <source>
        <dbReference type="SAM" id="Phobius"/>
    </source>
</evidence>
<feature type="region of interest" description="Disordered" evidence="1">
    <location>
        <begin position="352"/>
        <end position="372"/>
    </location>
</feature>
<evidence type="ECO:0000256" key="1">
    <source>
        <dbReference type="SAM" id="MobiDB-lite"/>
    </source>
</evidence>
<dbReference type="AlphaFoldDB" id="A0A0J0XGS9"/>
<feature type="compositionally biased region" description="Low complexity" evidence="1">
    <location>
        <begin position="124"/>
        <end position="141"/>
    </location>
</feature>
<dbReference type="EMBL" id="KQ087238">
    <property type="protein sequence ID" value="KLT40271.1"/>
    <property type="molecule type" value="Genomic_DNA"/>
</dbReference>
<feature type="compositionally biased region" description="Pro residues" evidence="1">
    <location>
        <begin position="37"/>
        <end position="93"/>
    </location>
</feature>
<accession>A0A0J0XGS9</accession>
<keyword evidence="2" id="KW-0472">Membrane</keyword>
<dbReference type="OrthoDB" id="2576572at2759"/>
<dbReference type="PRINTS" id="PR01217">
    <property type="entry name" value="PRICHEXTENSN"/>
</dbReference>
<feature type="compositionally biased region" description="Low complexity" evidence="1">
    <location>
        <begin position="159"/>
        <end position="180"/>
    </location>
</feature>
<protein>
    <submittedName>
        <fullName evidence="3">Uncharacterized protein</fullName>
    </submittedName>
</protein>
<dbReference type="GeneID" id="28980241"/>
<feature type="region of interest" description="Disordered" evidence="1">
    <location>
        <begin position="463"/>
        <end position="533"/>
    </location>
</feature>
<keyword evidence="4" id="KW-1185">Reference proteome</keyword>
<feature type="region of interest" description="Disordered" evidence="1">
    <location>
        <begin position="1"/>
        <end position="191"/>
    </location>
</feature>
<feature type="compositionally biased region" description="Pro residues" evidence="1">
    <location>
        <begin position="105"/>
        <end position="123"/>
    </location>
</feature>
<feature type="compositionally biased region" description="Low complexity" evidence="1">
    <location>
        <begin position="94"/>
        <end position="104"/>
    </location>
</feature>
<feature type="compositionally biased region" description="Polar residues" evidence="1">
    <location>
        <begin position="181"/>
        <end position="191"/>
    </location>
</feature>
<feature type="compositionally biased region" description="Polar residues" evidence="1">
    <location>
        <begin position="361"/>
        <end position="372"/>
    </location>
</feature>
<reference evidence="3 4" key="1">
    <citation type="submission" date="2015-03" db="EMBL/GenBank/DDBJ databases">
        <title>Genomics and transcriptomics of the oil-accumulating basidiomycete yeast T. oleaginosus allow insights into substrate utilization and the diverse evolutionary trajectories of mating systems in fungi.</title>
        <authorList>
            <consortium name="DOE Joint Genome Institute"/>
            <person name="Kourist R."/>
            <person name="Kracht O."/>
            <person name="Bracharz F."/>
            <person name="Lipzen A."/>
            <person name="Nolan M."/>
            <person name="Ohm R."/>
            <person name="Grigoriev I."/>
            <person name="Sun S."/>
            <person name="Heitman J."/>
            <person name="Bruck T."/>
            <person name="Nowrousian M."/>
        </authorList>
    </citation>
    <scope>NUCLEOTIDE SEQUENCE [LARGE SCALE GENOMIC DNA]</scope>
    <source>
        <strain evidence="3 4">IBC0246</strain>
    </source>
</reference>
<proteinExistence type="predicted"/>
<organism evidence="3 4">
    <name type="scientific">Cutaneotrichosporon oleaginosum</name>
    <dbReference type="NCBI Taxonomy" id="879819"/>
    <lineage>
        <taxon>Eukaryota</taxon>
        <taxon>Fungi</taxon>
        <taxon>Dikarya</taxon>
        <taxon>Basidiomycota</taxon>
        <taxon>Agaricomycotina</taxon>
        <taxon>Tremellomycetes</taxon>
        <taxon>Trichosporonales</taxon>
        <taxon>Trichosporonaceae</taxon>
        <taxon>Cutaneotrichosporon</taxon>
    </lineage>
</organism>
<feature type="transmembrane region" description="Helical" evidence="2">
    <location>
        <begin position="300"/>
        <end position="324"/>
    </location>
</feature>
<gene>
    <name evidence="3" type="ORF">CC85DRAFT_159990</name>
</gene>
<dbReference type="Proteomes" id="UP000053611">
    <property type="component" value="Unassembled WGS sequence"/>
</dbReference>